<comment type="similarity">
    <text evidence="1">Belongs to the histone deacetylase family.</text>
</comment>
<comment type="caution">
    <text evidence="3">The sequence shown here is derived from an EMBL/GenBank/DDBJ whole genome shotgun (WGS) entry which is preliminary data.</text>
</comment>
<dbReference type="GO" id="GO:0016787">
    <property type="term" value="F:hydrolase activity"/>
    <property type="evidence" value="ECO:0007669"/>
    <property type="project" value="UniProtKB-KW"/>
</dbReference>
<dbReference type="GO" id="GO:0040029">
    <property type="term" value="P:epigenetic regulation of gene expression"/>
    <property type="evidence" value="ECO:0007669"/>
    <property type="project" value="TreeGrafter"/>
</dbReference>
<dbReference type="GO" id="GO:0004407">
    <property type="term" value="F:histone deacetylase activity"/>
    <property type="evidence" value="ECO:0007669"/>
    <property type="project" value="TreeGrafter"/>
</dbReference>
<sequence>MKTAYITHSDCLLHDTGEGHPENAGRLQAIDDRLMAAQLYDFLRHYDAPEVTKEQLLRCHDVAYLNQVDKLMPQNGYAHLDPDTVVSPESTQAAKRAAGAVIKAVDLIMNQGLSNAFCNVRPPGHHAEKMRTMGFCIYGNASIGAAHAMEVYGLERVAILDFDVHHGNGSEDIFRDDRRVIVCSTFQHPFYPYTDIEESPDHIICAPLKATAKSAEFRDAVTGHWLPALNHFKPQMFFVSAGFDAHIEDDMSGVSLTEADYRWVTEQIKILADQYADGRIVSVLEGGYEPSALARSVEAHIRVLMDLS</sequence>
<dbReference type="InterPro" id="IPR000286">
    <property type="entry name" value="HDACs"/>
</dbReference>
<evidence type="ECO:0000259" key="2">
    <source>
        <dbReference type="Pfam" id="PF00850"/>
    </source>
</evidence>
<accession>A0A7Z1AE49</accession>
<dbReference type="Proteomes" id="UP000094769">
    <property type="component" value="Unassembled WGS sequence"/>
</dbReference>
<dbReference type="PRINTS" id="PR01270">
    <property type="entry name" value="HDASUPER"/>
</dbReference>
<evidence type="ECO:0000313" key="3">
    <source>
        <dbReference type="EMBL" id="ODJ86502.1"/>
    </source>
</evidence>
<keyword evidence="4" id="KW-1185">Reference proteome</keyword>
<dbReference type="EC" id="3.5.1.-" evidence="3"/>
<reference evidence="3 4" key="1">
    <citation type="submission" date="2016-06" db="EMBL/GenBank/DDBJ databases">
        <title>Genome sequence of endosymbiont of Candidatus Endolucinida thiodiazotropha.</title>
        <authorList>
            <person name="Poehlein A."/>
            <person name="Koenig S."/>
            <person name="Heiden S.E."/>
            <person name="Thuermer A."/>
            <person name="Voget S."/>
            <person name="Daniel R."/>
            <person name="Markert S."/>
            <person name="Gros O."/>
            <person name="Schweder T."/>
        </authorList>
    </citation>
    <scope>NUCLEOTIDE SEQUENCE [LARGE SCALE GENOMIC DNA]</scope>
    <source>
        <strain evidence="3 4">COS</strain>
    </source>
</reference>
<dbReference type="PANTHER" id="PTHR10625:SF10">
    <property type="entry name" value="HISTONE DEACETYLASE HDAC1"/>
    <property type="match status" value="1"/>
</dbReference>
<protein>
    <submittedName>
        <fullName evidence="3">Histone deacetylase-like amidohydrolase</fullName>
        <ecNumber evidence="3">3.5.1.-</ecNumber>
    </submittedName>
</protein>
<dbReference type="PANTHER" id="PTHR10625">
    <property type="entry name" value="HISTONE DEACETYLASE HDAC1-RELATED"/>
    <property type="match status" value="1"/>
</dbReference>
<keyword evidence="3" id="KW-0378">Hydrolase</keyword>
<evidence type="ECO:0000313" key="4">
    <source>
        <dbReference type="Proteomes" id="UP000094769"/>
    </source>
</evidence>
<name>A0A7Z1AE49_9GAMM</name>
<dbReference type="InterPro" id="IPR037138">
    <property type="entry name" value="His_deacetylse_dom_sf"/>
</dbReference>
<dbReference type="OrthoDB" id="9808367at2"/>
<feature type="domain" description="Histone deacetylase" evidence="2">
    <location>
        <begin position="20"/>
        <end position="304"/>
    </location>
</feature>
<dbReference type="EMBL" id="MARB01000021">
    <property type="protein sequence ID" value="ODJ86502.1"/>
    <property type="molecule type" value="Genomic_DNA"/>
</dbReference>
<proteinExistence type="inferred from homology"/>
<evidence type="ECO:0000256" key="1">
    <source>
        <dbReference type="ARBA" id="ARBA00005947"/>
    </source>
</evidence>
<dbReference type="InterPro" id="IPR023801">
    <property type="entry name" value="His_deacetylse_dom"/>
</dbReference>
<dbReference type="Pfam" id="PF00850">
    <property type="entry name" value="Hist_deacetyl"/>
    <property type="match status" value="1"/>
</dbReference>
<dbReference type="AlphaFoldDB" id="A0A7Z1AE49"/>
<organism evidence="3 4">
    <name type="scientific">Candidatus Thiodiazotropha endolucinida</name>
    <dbReference type="NCBI Taxonomy" id="1655433"/>
    <lineage>
        <taxon>Bacteria</taxon>
        <taxon>Pseudomonadati</taxon>
        <taxon>Pseudomonadota</taxon>
        <taxon>Gammaproteobacteria</taxon>
        <taxon>Chromatiales</taxon>
        <taxon>Sedimenticolaceae</taxon>
        <taxon>Candidatus Thiodiazotropha</taxon>
    </lineage>
</organism>
<dbReference type="Gene3D" id="3.40.800.20">
    <property type="entry name" value="Histone deacetylase domain"/>
    <property type="match status" value="1"/>
</dbReference>
<gene>
    <name evidence="3" type="primary">hdaH</name>
    <name evidence="3" type="ORF">CODIS_32860</name>
</gene>
<dbReference type="InterPro" id="IPR023696">
    <property type="entry name" value="Ureohydrolase_dom_sf"/>
</dbReference>
<dbReference type="SUPFAM" id="SSF52768">
    <property type="entry name" value="Arginase/deacetylase"/>
    <property type="match status" value="1"/>
</dbReference>
<dbReference type="CDD" id="cd11599">
    <property type="entry name" value="HDAC_classII_2"/>
    <property type="match status" value="1"/>
</dbReference>